<feature type="compositionally biased region" description="Polar residues" evidence="1">
    <location>
        <begin position="1"/>
        <end position="14"/>
    </location>
</feature>
<dbReference type="OrthoDB" id="447637at2759"/>
<evidence type="ECO:0000259" key="2">
    <source>
        <dbReference type="PROSITE" id="PS50128"/>
    </source>
</evidence>
<name>A0A2T9XZ32_9FUNG</name>
<keyword evidence="4" id="KW-1185">Reference proteome</keyword>
<reference evidence="3 4" key="1">
    <citation type="journal article" date="2018" name="MBio">
        <title>Comparative Genomics Reveals the Core Gene Toolbox for the Fungus-Insect Symbiosis.</title>
        <authorList>
            <person name="Wang Y."/>
            <person name="Stata M."/>
            <person name="Wang W."/>
            <person name="Stajich J.E."/>
            <person name="White M.M."/>
            <person name="Moncalvo J.M."/>
        </authorList>
    </citation>
    <scope>NUCLEOTIDE SEQUENCE [LARGE SCALE GENOMIC DNA]</scope>
    <source>
        <strain evidence="3 4">SC-DP-2</strain>
    </source>
</reference>
<dbReference type="PROSITE" id="PS50128">
    <property type="entry name" value="SURP"/>
    <property type="match status" value="1"/>
</dbReference>
<dbReference type="PANTHER" id="PTHR15316:SF1">
    <property type="entry name" value="SPLICING FACTOR 3A SUBUNIT 1"/>
    <property type="match status" value="1"/>
</dbReference>
<dbReference type="GO" id="GO:0071004">
    <property type="term" value="C:U2-type prespliceosome"/>
    <property type="evidence" value="ECO:0007669"/>
    <property type="project" value="TreeGrafter"/>
</dbReference>
<dbReference type="GO" id="GO:0045292">
    <property type="term" value="P:mRNA cis splicing, via spliceosome"/>
    <property type="evidence" value="ECO:0007669"/>
    <property type="project" value="InterPro"/>
</dbReference>
<dbReference type="GO" id="GO:0071013">
    <property type="term" value="C:catalytic step 2 spliceosome"/>
    <property type="evidence" value="ECO:0007669"/>
    <property type="project" value="TreeGrafter"/>
</dbReference>
<proteinExistence type="predicted"/>
<dbReference type="Proteomes" id="UP000245609">
    <property type="component" value="Unassembled WGS sequence"/>
</dbReference>
<accession>A0A2T9XZ32</accession>
<evidence type="ECO:0000313" key="4">
    <source>
        <dbReference type="Proteomes" id="UP000245609"/>
    </source>
</evidence>
<comment type="caution">
    <text evidence="3">The sequence shown here is derived from an EMBL/GenBank/DDBJ whole genome shotgun (WGS) entry which is preliminary data.</text>
</comment>
<dbReference type="InterPro" id="IPR000061">
    <property type="entry name" value="Surp"/>
</dbReference>
<dbReference type="FunFam" id="1.10.10.790:FF:000002">
    <property type="entry name" value="Splicing factor 3A subunit 1"/>
    <property type="match status" value="1"/>
</dbReference>
<gene>
    <name evidence="3" type="ORF">BB560_007059</name>
</gene>
<dbReference type="PANTHER" id="PTHR15316">
    <property type="entry name" value="SPLICEOSOME ASSOCIATED PROTEIN 114/SWAP SPLICING FACTOR-RELATED"/>
    <property type="match status" value="1"/>
</dbReference>
<organism evidence="3 4">
    <name type="scientific">Smittium megazygosporum</name>
    <dbReference type="NCBI Taxonomy" id="133381"/>
    <lineage>
        <taxon>Eukaryota</taxon>
        <taxon>Fungi</taxon>
        <taxon>Fungi incertae sedis</taxon>
        <taxon>Zoopagomycota</taxon>
        <taxon>Kickxellomycotina</taxon>
        <taxon>Harpellomycetes</taxon>
        <taxon>Harpellales</taxon>
        <taxon>Legeriomycetaceae</taxon>
        <taxon>Smittium</taxon>
    </lineage>
</organism>
<dbReference type="SUPFAM" id="SSF109905">
    <property type="entry name" value="Surp module (SWAP domain)"/>
    <property type="match status" value="1"/>
</dbReference>
<dbReference type="GO" id="GO:0000381">
    <property type="term" value="P:regulation of alternative mRNA splicing, via spliceosome"/>
    <property type="evidence" value="ECO:0007669"/>
    <property type="project" value="TreeGrafter"/>
</dbReference>
<dbReference type="EMBL" id="MBFS01003676">
    <property type="protein sequence ID" value="PVU85359.1"/>
    <property type="molecule type" value="Genomic_DNA"/>
</dbReference>
<dbReference type="InterPro" id="IPR035967">
    <property type="entry name" value="SWAP/Surp_sf"/>
</dbReference>
<feature type="domain" description="SURP motif" evidence="2">
    <location>
        <begin position="45"/>
        <end position="87"/>
    </location>
</feature>
<evidence type="ECO:0000256" key="1">
    <source>
        <dbReference type="SAM" id="MobiDB-lite"/>
    </source>
</evidence>
<sequence>METATNANHSSLSIPSADPELKSLDSSQEKPNASIIYPPPEIRNIIDKTAEYVLQNGHILEQRIRETEKNNPKFSFLNQNDPYHPYYVHQLQNENLIQKIAPVQPEIPQEPFAAIPEEPEPFLFSFSLPTISAQDL</sequence>
<dbReference type="STRING" id="133381.A0A2T9XZ32"/>
<dbReference type="Pfam" id="PF01805">
    <property type="entry name" value="Surp"/>
    <property type="match status" value="1"/>
</dbReference>
<dbReference type="SMART" id="SM00648">
    <property type="entry name" value="SWAP"/>
    <property type="match status" value="1"/>
</dbReference>
<dbReference type="Gene3D" id="1.10.10.790">
    <property type="entry name" value="Surp module"/>
    <property type="match status" value="1"/>
</dbReference>
<dbReference type="InterPro" id="IPR045146">
    <property type="entry name" value="SF3A1"/>
</dbReference>
<protein>
    <recommendedName>
        <fullName evidence="2">SURP motif domain-containing protein</fullName>
    </recommendedName>
</protein>
<dbReference type="GO" id="GO:0005686">
    <property type="term" value="C:U2 snRNP"/>
    <property type="evidence" value="ECO:0007669"/>
    <property type="project" value="TreeGrafter"/>
</dbReference>
<feature type="region of interest" description="Disordered" evidence="1">
    <location>
        <begin position="1"/>
        <end position="36"/>
    </location>
</feature>
<dbReference type="AlphaFoldDB" id="A0A2T9XZ32"/>
<dbReference type="GO" id="GO:0003723">
    <property type="term" value="F:RNA binding"/>
    <property type="evidence" value="ECO:0007669"/>
    <property type="project" value="InterPro"/>
</dbReference>
<evidence type="ECO:0000313" key="3">
    <source>
        <dbReference type="EMBL" id="PVU85359.1"/>
    </source>
</evidence>